<dbReference type="AlphaFoldDB" id="F0F780"/>
<evidence type="ECO:0000256" key="5">
    <source>
        <dbReference type="ARBA" id="ARBA00022989"/>
    </source>
</evidence>
<evidence type="ECO:0000256" key="1">
    <source>
        <dbReference type="ARBA" id="ARBA00004651"/>
    </source>
</evidence>
<feature type="transmembrane region" description="Helical" evidence="7">
    <location>
        <begin position="330"/>
        <end position="350"/>
    </location>
</feature>
<keyword evidence="5 7" id="KW-1133">Transmembrane helix</keyword>
<dbReference type="EMBL" id="AEWX01000021">
    <property type="protein sequence ID" value="EGC19962.1"/>
    <property type="molecule type" value="Genomic_DNA"/>
</dbReference>
<feature type="transmembrane region" description="Helical" evidence="7">
    <location>
        <begin position="386"/>
        <end position="407"/>
    </location>
</feature>
<evidence type="ECO:0000313" key="8">
    <source>
        <dbReference type="EMBL" id="EGC19962.1"/>
    </source>
</evidence>
<dbReference type="eggNOG" id="COG2244">
    <property type="taxonomic scope" value="Bacteria"/>
</dbReference>
<feature type="transmembrane region" description="Helical" evidence="7">
    <location>
        <begin position="50"/>
        <end position="76"/>
    </location>
</feature>
<sequence>MKEQEQMKSETLKEKTAKGLFWGALNNGTMQLLNIVIGVFLARLLSPADYGLVGMLAVFTAIAGALQESGFTAALANRDHPTDNDYNSVFWFSAFMGWISYTVLFFSAPLIAAFFRHPELVDLSRFVFASLLFSSLGTAPAAYLFKNMMVRETALLRITCLFVSGVAGILLALRGYAYWSLAWQQVLYISLTSLWRFFIIPWRPSLHIDFTPVRQMFSFSYKILLTTIVNTISQNILTFIFGRLYSAKAVGNFSQAFKWDTMASTFVSGTVAQVAQPVLVEVNNDPERQVKVFRKMLRFTAFLVFPAMFGLAMTAHEFIILLISEKWTESIPLLRILCISGAFLPFYTMYQNLIISRGKSVVYMWCTVTLIVAQIAFVVASCQEGVVFMVTAYTAVTVLWLFVWQFFAGRETGLRLVDVLKDISPYLLASAAVMGTTYFATSAIHNLLLLLTVRILTAAVLYFLIMKRAGSQILAECMNYLHRRRR</sequence>
<comment type="caution">
    <text evidence="8">The sequence shown here is derived from an EMBL/GenBank/DDBJ whole genome shotgun (WGS) entry which is preliminary data.</text>
</comment>
<feature type="transmembrane region" description="Helical" evidence="7">
    <location>
        <begin position="223"/>
        <end position="242"/>
    </location>
</feature>
<keyword evidence="6 7" id="KW-0472">Membrane</keyword>
<dbReference type="InterPro" id="IPR050833">
    <property type="entry name" value="Poly_Biosynth_Transport"/>
</dbReference>
<keyword evidence="9" id="KW-1185">Reference proteome</keyword>
<feature type="transmembrane region" description="Helical" evidence="7">
    <location>
        <begin position="88"/>
        <end position="114"/>
    </location>
</feature>
<evidence type="ECO:0000256" key="7">
    <source>
        <dbReference type="SAM" id="Phobius"/>
    </source>
</evidence>
<proteinExistence type="inferred from homology"/>
<organism evidence="8 9">
    <name type="scientific">Prevotella multiformis DSM 16608</name>
    <dbReference type="NCBI Taxonomy" id="888743"/>
    <lineage>
        <taxon>Bacteria</taxon>
        <taxon>Pseudomonadati</taxon>
        <taxon>Bacteroidota</taxon>
        <taxon>Bacteroidia</taxon>
        <taxon>Bacteroidales</taxon>
        <taxon>Prevotellaceae</taxon>
        <taxon>Prevotella</taxon>
    </lineage>
</organism>
<reference evidence="8 9" key="1">
    <citation type="submission" date="2011-01" db="EMBL/GenBank/DDBJ databases">
        <authorList>
            <person name="Muzny D."/>
            <person name="Qin X."/>
            <person name="Deng J."/>
            <person name="Jiang H."/>
            <person name="Liu Y."/>
            <person name="Qu J."/>
            <person name="Song X.-Z."/>
            <person name="Zhang L."/>
            <person name="Thornton R."/>
            <person name="Coyle M."/>
            <person name="Francisco L."/>
            <person name="Jackson L."/>
            <person name="Javaid M."/>
            <person name="Korchina V."/>
            <person name="Kovar C."/>
            <person name="Mata R."/>
            <person name="Mathew T."/>
            <person name="Ngo R."/>
            <person name="Nguyen L."/>
            <person name="Nguyen N."/>
            <person name="Okwuonu G."/>
            <person name="Ongeri F."/>
            <person name="Pham C."/>
            <person name="Simmons D."/>
            <person name="Wilczek-Boney K."/>
            <person name="Hale W."/>
            <person name="Jakkamsetti A."/>
            <person name="Pham P."/>
            <person name="Ruth R."/>
            <person name="San Lucas F."/>
            <person name="Warren J."/>
            <person name="Zhang J."/>
            <person name="Zhao Z."/>
            <person name="Zhou C."/>
            <person name="Zhu D."/>
            <person name="Lee S."/>
            <person name="Bess C."/>
            <person name="Blankenburg K."/>
            <person name="Forbes L."/>
            <person name="Fu Q."/>
            <person name="Gubbala S."/>
            <person name="Hirani K."/>
            <person name="Jayaseelan J.C."/>
            <person name="Lara F."/>
            <person name="Munidasa M."/>
            <person name="Palculict T."/>
            <person name="Patil S."/>
            <person name="Pu L.-L."/>
            <person name="Saada N."/>
            <person name="Tang L."/>
            <person name="Weissenberger G."/>
            <person name="Zhu Y."/>
            <person name="Hemphill L."/>
            <person name="Shang Y."/>
            <person name="Youmans B."/>
            <person name="Ayvaz T."/>
            <person name="Ross M."/>
            <person name="Santibanez J."/>
            <person name="Aqrawi P."/>
            <person name="Gross S."/>
            <person name="Joshi V."/>
            <person name="Fowler G."/>
            <person name="Nazareth L."/>
            <person name="Reid J."/>
            <person name="Worley K."/>
            <person name="Petrosino J."/>
            <person name="Highlander S."/>
            <person name="Gibbs R."/>
        </authorList>
    </citation>
    <scope>NUCLEOTIDE SEQUENCE [LARGE SCALE GENOMIC DNA]</scope>
    <source>
        <strain evidence="8 9">DSM 16608</strain>
    </source>
</reference>
<keyword evidence="4 7" id="KW-0812">Transmembrane</keyword>
<comment type="subcellular location">
    <subcellularLocation>
        <location evidence="1">Cell membrane</location>
        <topology evidence="1">Multi-pass membrane protein</topology>
    </subcellularLocation>
</comment>
<evidence type="ECO:0000256" key="4">
    <source>
        <dbReference type="ARBA" id="ARBA00022692"/>
    </source>
</evidence>
<feature type="transmembrane region" description="Helical" evidence="7">
    <location>
        <begin position="362"/>
        <end position="380"/>
    </location>
</feature>
<feature type="transmembrane region" description="Helical" evidence="7">
    <location>
        <begin position="20"/>
        <end position="44"/>
    </location>
</feature>
<dbReference type="PANTHER" id="PTHR30250">
    <property type="entry name" value="PST FAMILY PREDICTED COLANIC ACID TRANSPORTER"/>
    <property type="match status" value="1"/>
</dbReference>
<dbReference type="PANTHER" id="PTHR30250:SF10">
    <property type="entry name" value="LIPOPOLYSACCHARIDE BIOSYNTHESIS PROTEIN WZXC"/>
    <property type="match status" value="1"/>
</dbReference>
<evidence type="ECO:0000256" key="2">
    <source>
        <dbReference type="ARBA" id="ARBA00007430"/>
    </source>
</evidence>
<dbReference type="STRING" id="888743.HMPREF9141_1447"/>
<comment type="similarity">
    <text evidence="2">Belongs to the polysaccharide synthase family.</text>
</comment>
<name>F0F780_9BACT</name>
<evidence type="ECO:0000256" key="6">
    <source>
        <dbReference type="ARBA" id="ARBA00023136"/>
    </source>
</evidence>
<feature type="transmembrane region" description="Helical" evidence="7">
    <location>
        <begin position="126"/>
        <end position="145"/>
    </location>
</feature>
<feature type="transmembrane region" description="Helical" evidence="7">
    <location>
        <begin position="182"/>
        <end position="202"/>
    </location>
</feature>
<gene>
    <name evidence="8" type="ORF">HMPREF9141_1447</name>
</gene>
<evidence type="ECO:0000256" key="3">
    <source>
        <dbReference type="ARBA" id="ARBA00022475"/>
    </source>
</evidence>
<keyword evidence="3" id="KW-1003">Cell membrane</keyword>
<evidence type="ECO:0000313" key="9">
    <source>
        <dbReference type="Proteomes" id="UP000005697"/>
    </source>
</evidence>
<dbReference type="HOGENOM" id="CLU_026911_5_2_10"/>
<dbReference type="GO" id="GO:0005886">
    <property type="term" value="C:plasma membrane"/>
    <property type="evidence" value="ECO:0007669"/>
    <property type="project" value="UniProtKB-SubCell"/>
</dbReference>
<accession>F0F780</accession>
<feature type="transmembrane region" description="Helical" evidence="7">
    <location>
        <begin position="447"/>
        <end position="465"/>
    </location>
</feature>
<dbReference type="Pfam" id="PF13440">
    <property type="entry name" value="Polysacc_synt_3"/>
    <property type="match status" value="1"/>
</dbReference>
<dbReference type="Proteomes" id="UP000005697">
    <property type="component" value="Unassembled WGS sequence"/>
</dbReference>
<feature type="transmembrane region" description="Helical" evidence="7">
    <location>
        <begin position="301"/>
        <end position="324"/>
    </location>
</feature>
<feature type="transmembrane region" description="Helical" evidence="7">
    <location>
        <begin position="154"/>
        <end position="176"/>
    </location>
</feature>
<dbReference type="CDD" id="cd13127">
    <property type="entry name" value="MATE_tuaB_like"/>
    <property type="match status" value="1"/>
</dbReference>
<protein>
    <submittedName>
        <fullName evidence="8">Polysaccharide biosynthesis protein</fullName>
    </submittedName>
</protein>